<dbReference type="GO" id="GO:0046872">
    <property type="term" value="F:metal ion binding"/>
    <property type="evidence" value="ECO:0007669"/>
    <property type="project" value="TreeGrafter"/>
</dbReference>
<dbReference type="HAMAP" id="MF_00580">
    <property type="entry name" value="CH10"/>
    <property type="match status" value="1"/>
</dbReference>
<dbReference type="InterPro" id="IPR018369">
    <property type="entry name" value="Chaprnonin_Cpn10_CS"/>
</dbReference>
<evidence type="ECO:0000256" key="3">
    <source>
        <dbReference type="HAMAP-Rule" id="MF_00580"/>
    </source>
</evidence>
<dbReference type="NCBIfam" id="NF001531">
    <property type="entry name" value="PRK00364.2-2"/>
    <property type="match status" value="1"/>
</dbReference>
<comment type="similarity">
    <text evidence="1 3 4">Belongs to the GroES chaperonin family.</text>
</comment>
<dbReference type="OrthoDB" id="9806791at2"/>
<dbReference type="EMBL" id="FOJI01000003">
    <property type="protein sequence ID" value="SEW02290.1"/>
    <property type="molecule type" value="Genomic_DNA"/>
</dbReference>
<evidence type="ECO:0000256" key="2">
    <source>
        <dbReference type="ARBA" id="ARBA00023186"/>
    </source>
</evidence>
<sequence>MKLVPLGDRVVIKQLIAEETTKSGIVLPGQAKEKPQQAEVVAVGPGGMIDGKEVQMQVKAGDKVIYSKYAGTEVDVENEEFIIVKQSDILAVIE</sequence>
<protein>
    <recommendedName>
        <fullName evidence="3">Co-chaperonin GroES</fullName>
    </recommendedName>
    <alternativeName>
        <fullName evidence="3">10 kDa chaperonin</fullName>
    </alternativeName>
    <alternativeName>
        <fullName evidence="3">Chaperonin-10</fullName>
        <shortName evidence="3">Cpn10</shortName>
    </alternativeName>
</protein>
<dbReference type="PANTHER" id="PTHR10772">
    <property type="entry name" value="10 KDA HEAT SHOCK PROTEIN"/>
    <property type="match status" value="1"/>
</dbReference>
<dbReference type="PRINTS" id="PR00297">
    <property type="entry name" value="CHAPERONIN10"/>
</dbReference>
<reference evidence="5 6" key="1">
    <citation type="submission" date="2016-10" db="EMBL/GenBank/DDBJ databases">
        <authorList>
            <person name="de Groot N.N."/>
        </authorList>
    </citation>
    <scope>NUCLEOTIDE SEQUENCE [LARGE SCALE GENOMIC DNA]</scope>
    <source>
        <strain evidence="5 6">DSM 9179</strain>
    </source>
</reference>
<comment type="function">
    <text evidence="3 4">Together with the chaperonin GroEL, plays an essential role in assisting protein folding. The GroEL-GroES system forms a nano-cage that allows encapsulation of the non-native substrate proteins and provides a physical environment optimized to promote and accelerate protein folding. GroES binds to the apical surface of the GroEL ring, thereby capping the opening of the GroEL channel.</text>
</comment>
<keyword evidence="3" id="KW-0963">Cytoplasm</keyword>
<keyword evidence="2 3" id="KW-0143">Chaperone</keyword>
<dbReference type="AlphaFoldDB" id="A0A1I0NM85"/>
<dbReference type="SMART" id="SM00883">
    <property type="entry name" value="Cpn10"/>
    <property type="match status" value="1"/>
</dbReference>
<dbReference type="Proteomes" id="UP000199701">
    <property type="component" value="Unassembled WGS sequence"/>
</dbReference>
<dbReference type="Pfam" id="PF00166">
    <property type="entry name" value="Cpn10"/>
    <property type="match status" value="1"/>
</dbReference>
<dbReference type="STRING" id="99656.SAMN05421659_103208"/>
<keyword evidence="6" id="KW-1185">Reference proteome</keyword>
<dbReference type="GO" id="GO:0044183">
    <property type="term" value="F:protein folding chaperone"/>
    <property type="evidence" value="ECO:0007669"/>
    <property type="project" value="InterPro"/>
</dbReference>
<dbReference type="NCBIfam" id="NF001533">
    <property type="entry name" value="PRK00364.2-4"/>
    <property type="match status" value="1"/>
</dbReference>
<dbReference type="InterPro" id="IPR020818">
    <property type="entry name" value="Chaperonin_GroES"/>
</dbReference>
<name>A0A1I0NM85_9FIRM</name>
<proteinExistence type="inferred from homology"/>
<comment type="subcellular location">
    <subcellularLocation>
        <location evidence="3">Cytoplasm</location>
    </subcellularLocation>
</comment>
<dbReference type="SUPFAM" id="SSF50129">
    <property type="entry name" value="GroES-like"/>
    <property type="match status" value="1"/>
</dbReference>
<dbReference type="PROSITE" id="PS00681">
    <property type="entry name" value="CHAPERONINS_CPN10"/>
    <property type="match status" value="1"/>
</dbReference>
<evidence type="ECO:0000256" key="4">
    <source>
        <dbReference type="RuleBase" id="RU000535"/>
    </source>
</evidence>
<dbReference type="InterPro" id="IPR011032">
    <property type="entry name" value="GroES-like_sf"/>
</dbReference>
<comment type="subunit">
    <text evidence="3">Heptamer of 7 subunits arranged in a ring. Interacts with the chaperonin GroEL.</text>
</comment>
<dbReference type="InterPro" id="IPR037124">
    <property type="entry name" value="Chaperonin_GroES_sf"/>
</dbReference>
<organism evidence="5 6">
    <name type="scientific">[Clostridium] fimetarium</name>
    <dbReference type="NCBI Taxonomy" id="99656"/>
    <lineage>
        <taxon>Bacteria</taxon>
        <taxon>Bacillati</taxon>
        <taxon>Bacillota</taxon>
        <taxon>Clostridia</taxon>
        <taxon>Lachnospirales</taxon>
        <taxon>Lachnospiraceae</taxon>
    </lineage>
</organism>
<gene>
    <name evidence="3" type="primary">groES</name>
    <name evidence="3" type="synonym">groS</name>
    <name evidence="5" type="ORF">SAMN05421659_103208</name>
</gene>
<dbReference type="GO" id="GO:0005737">
    <property type="term" value="C:cytoplasm"/>
    <property type="evidence" value="ECO:0007669"/>
    <property type="project" value="UniProtKB-SubCell"/>
</dbReference>
<dbReference type="Gene3D" id="2.30.33.40">
    <property type="entry name" value="GroES chaperonin"/>
    <property type="match status" value="1"/>
</dbReference>
<dbReference type="GO" id="GO:0051087">
    <property type="term" value="F:protein-folding chaperone binding"/>
    <property type="evidence" value="ECO:0007669"/>
    <property type="project" value="TreeGrafter"/>
</dbReference>
<dbReference type="GO" id="GO:0051082">
    <property type="term" value="F:unfolded protein binding"/>
    <property type="evidence" value="ECO:0007669"/>
    <property type="project" value="TreeGrafter"/>
</dbReference>
<dbReference type="FunFam" id="2.30.33.40:FF:000001">
    <property type="entry name" value="10 kDa chaperonin"/>
    <property type="match status" value="1"/>
</dbReference>
<evidence type="ECO:0000256" key="1">
    <source>
        <dbReference type="ARBA" id="ARBA00006975"/>
    </source>
</evidence>
<evidence type="ECO:0000313" key="5">
    <source>
        <dbReference type="EMBL" id="SEW02290.1"/>
    </source>
</evidence>
<dbReference type="PANTHER" id="PTHR10772:SF58">
    <property type="entry name" value="CO-CHAPERONIN GROES"/>
    <property type="match status" value="1"/>
</dbReference>
<accession>A0A1I0NM85</accession>
<dbReference type="GO" id="GO:0005524">
    <property type="term" value="F:ATP binding"/>
    <property type="evidence" value="ECO:0007669"/>
    <property type="project" value="InterPro"/>
</dbReference>
<evidence type="ECO:0000313" key="6">
    <source>
        <dbReference type="Proteomes" id="UP000199701"/>
    </source>
</evidence>
<dbReference type="CDD" id="cd00320">
    <property type="entry name" value="cpn10"/>
    <property type="match status" value="1"/>
</dbReference>
<dbReference type="RefSeq" id="WP_092451376.1">
    <property type="nucleotide sequence ID" value="NZ_FOJI01000003.1"/>
</dbReference>